<dbReference type="GO" id="GO:0006749">
    <property type="term" value="P:glutathione metabolic process"/>
    <property type="evidence" value="ECO:0007669"/>
    <property type="project" value="TreeGrafter"/>
</dbReference>
<dbReference type="InterPro" id="IPR014440">
    <property type="entry name" value="HCCAis_GSTk"/>
</dbReference>
<keyword evidence="1 4" id="KW-0413">Isomerase</keyword>
<dbReference type="EMBL" id="QGGG01000019">
    <property type="protein sequence ID" value="PWJ76344.1"/>
    <property type="molecule type" value="Genomic_DNA"/>
</dbReference>
<proteinExistence type="inferred from homology"/>
<dbReference type="Gene3D" id="3.40.30.10">
    <property type="entry name" value="Glutaredoxin"/>
    <property type="match status" value="1"/>
</dbReference>
<organism evidence="4 5">
    <name type="scientific">Pseudaminobacter salicylatoxidans</name>
    <dbReference type="NCBI Taxonomy" id="93369"/>
    <lineage>
        <taxon>Bacteria</taxon>
        <taxon>Pseudomonadati</taxon>
        <taxon>Pseudomonadota</taxon>
        <taxon>Alphaproteobacteria</taxon>
        <taxon>Hyphomicrobiales</taxon>
        <taxon>Phyllobacteriaceae</taxon>
        <taxon>Pseudaminobacter</taxon>
    </lineage>
</organism>
<dbReference type="GO" id="GO:0018845">
    <property type="term" value="F:2-hydroxychromene-2-carboxylate isomerase activity"/>
    <property type="evidence" value="ECO:0007669"/>
    <property type="project" value="UniProtKB-UniRule"/>
</dbReference>
<dbReference type="EC" id="5.99.1.4" evidence="1"/>
<dbReference type="RefSeq" id="WP_109614490.1">
    <property type="nucleotide sequence ID" value="NZ_QGGG01000019.1"/>
</dbReference>
<comment type="similarity">
    <text evidence="1">Belongs to the GST superfamily. NadH family.</text>
</comment>
<dbReference type="Proteomes" id="UP000245396">
    <property type="component" value="Unassembled WGS sequence"/>
</dbReference>
<protein>
    <recommendedName>
        <fullName evidence="1">2-hydroxychromene-2-carboxylate isomerase</fullName>
        <ecNumber evidence="1">5.99.1.4</ecNumber>
    </recommendedName>
</protein>
<accession>A0A316BRG0</accession>
<reference evidence="4 5" key="1">
    <citation type="submission" date="2018-05" db="EMBL/GenBank/DDBJ databases">
        <title>Genomic Encyclopedia of Type Strains, Phase IV (KMG-IV): sequencing the most valuable type-strain genomes for metagenomic binning, comparative biology and taxonomic classification.</title>
        <authorList>
            <person name="Goeker M."/>
        </authorList>
    </citation>
    <scope>NUCLEOTIDE SEQUENCE [LARGE SCALE GENOMIC DNA]</scope>
    <source>
        <strain evidence="4 5">DSM 6986</strain>
    </source>
</reference>
<sequence length="200" mass="22132">MSDQALDFYFDFMSPFAYLAFQKLPGICERYGLELRPHVVNLPKLKLLAGNTGPANVNIPTKIRYLRTDLDRWAGRYGAPLKFPKSLDTGALNRGFFHAHDMGKGPDFIRLAWDEVWGKGGDPADPAFLDDLASACGLNPEDLVAWAASEEAFARLENATQATHEAGVFGVPTMIAGDQMWWGNDRLAFMEDALSQGIHI</sequence>
<dbReference type="InterPro" id="IPR044087">
    <property type="entry name" value="NahD-like"/>
</dbReference>
<evidence type="ECO:0000313" key="4">
    <source>
        <dbReference type="EMBL" id="PWJ76344.1"/>
    </source>
</evidence>
<evidence type="ECO:0000256" key="2">
    <source>
        <dbReference type="PIRSR" id="PIRSR006386-1"/>
    </source>
</evidence>
<evidence type="ECO:0000259" key="3">
    <source>
        <dbReference type="Pfam" id="PF01323"/>
    </source>
</evidence>
<comment type="catalytic activity">
    <reaction evidence="1">
        <text>2-hydroxychromene-2-carboxylate = (3E)-4-(2-hydroxyphenyl)-2-oxobut-3-enoate</text>
        <dbReference type="Rhea" id="RHEA:27401"/>
        <dbReference type="ChEBI" id="CHEBI:59350"/>
        <dbReference type="ChEBI" id="CHEBI:59353"/>
        <dbReference type="EC" id="5.99.1.4"/>
    </reaction>
</comment>
<comment type="caution">
    <text evidence="4">The sequence shown here is derived from an EMBL/GenBank/DDBJ whole genome shotgun (WGS) entry which is preliminary data.</text>
</comment>
<evidence type="ECO:0000256" key="1">
    <source>
        <dbReference type="PIRNR" id="PIRNR006386"/>
    </source>
</evidence>
<feature type="active site" description="Nucleophile" evidence="2">
    <location>
        <position position="14"/>
    </location>
</feature>
<keyword evidence="5" id="KW-1185">Reference proteome</keyword>
<dbReference type="InterPro" id="IPR001853">
    <property type="entry name" value="DSBA-like_thioredoxin_dom"/>
</dbReference>
<dbReference type="InterPro" id="IPR051924">
    <property type="entry name" value="GST_Kappa/NadH"/>
</dbReference>
<dbReference type="CDD" id="cd03022">
    <property type="entry name" value="DsbA_HCCA_Iso"/>
    <property type="match status" value="1"/>
</dbReference>
<dbReference type="Pfam" id="PF01323">
    <property type="entry name" value="DSBA"/>
    <property type="match status" value="1"/>
</dbReference>
<dbReference type="GO" id="GO:0004602">
    <property type="term" value="F:glutathione peroxidase activity"/>
    <property type="evidence" value="ECO:0007669"/>
    <property type="project" value="TreeGrafter"/>
</dbReference>
<evidence type="ECO:0000313" key="5">
    <source>
        <dbReference type="Proteomes" id="UP000245396"/>
    </source>
</evidence>
<dbReference type="InterPro" id="IPR036249">
    <property type="entry name" value="Thioredoxin-like_sf"/>
</dbReference>
<dbReference type="GO" id="GO:1901170">
    <property type="term" value="P:naphthalene catabolic process"/>
    <property type="evidence" value="ECO:0007669"/>
    <property type="project" value="InterPro"/>
</dbReference>
<dbReference type="SUPFAM" id="SSF52833">
    <property type="entry name" value="Thioredoxin-like"/>
    <property type="match status" value="1"/>
</dbReference>
<feature type="domain" description="DSBA-like thioredoxin" evidence="3">
    <location>
        <begin position="6"/>
        <end position="194"/>
    </location>
</feature>
<gene>
    <name evidence="4" type="ORF">C7441_11932</name>
</gene>
<dbReference type="PANTHER" id="PTHR42943">
    <property type="entry name" value="GLUTATHIONE S-TRANSFERASE KAPPA"/>
    <property type="match status" value="1"/>
</dbReference>
<dbReference type="GO" id="GO:0004364">
    <property type="term" value="F:glutathione transferase activity"/>
    <property type="evidence" value="ECO:0007669"/>
    <property type="project" value="TreeGrafter"/>
</dbReference>
<name>A0A316BRG0_PSESE</name>
<dbReference type="AlphaFoldDB" id="A0A316BRG0"/>
<dbReference type="OrthoDB" id="5244108at2"/>
<dbReference type="PANTHER" id="PTHR42943:SF2">
    <property type="entry name" value="GLUTATHIONE S-TRANSFERASE KAPPA 1"/>
    <property type="match status" value="1"/>
</dbReference>
<dbReference type="PIRSF" id="PIRSF006386">
    <property type="entry name" value="HCCAis_GSTk"/>
    <property type="match status" value="1"/>
</dbReference>